<keyword evidence="2" id="KW-1185">Reference proteome</keyword>
<protein>
    <submittedName>
        <fullName evidence="1">Uncharacterized protein</fullName>
    </submittedName>
</protein>
<accession>A0A075MQP3</accession>
<dbReference type="AlphaFoldDB" id="A0A075MQP3"/>
<evidence type="ECO:0000313" key="1">
    <source>
        <dbReference type="EMBL" id="AIF83856.1"/>
    </source>
</evidence>
<dbReference type="HOGENOM" id="CLU_1639892_0_0_2"/>
<dbReference type="EMBL" id="CP007174">
    <property type="protein sequence ID" value="AIF83856.1"/>
    <property type="molecule type" value="Genomic_DNA"/>
</dbReference>
<dbReference type="STRING" id="1459636.NTE_01795"/>
<proteinExistence type="predicted"/>
<evidence type="ECO:0000313" key="2">
    <source>
        <dbReference type="Proteomes" id="UP000028194"/>
    </source>
</evidence>
<organism evidence="1 2">
    <name type="scientific">Candidatus Nitrososphaera evergladensis SR1</name>
    <dbReference type="NCBI Taxonomy" id="1459636"/>
    <lineage>
        <taxon>Archaea</taxon>
        <taxon>Nitrososphaerota</taxon>
        <taxon>Nitrososphaeria</taxon>
        <taxon>Nitrososphaerales</taxon>
        <taxon>Nitrososphaeraceae</taxon>
        <taxon>Nitrososphaera</taxon>
    </lineage>
</organism>
<reference evidence="1 2" key="1">
    <citation type="journal article" date="2014" name="PLoS ONE">
        <title>Genome Sequence of Candidatus Nitrososphaera evergladensis from Group I.1b Enriched from Everglades Soil Reveals Novel Genomic Features of the Ammonia-Oxidizing Archaea.</title>
        <authorList>
            <person name="Zhalnina K.V."/>
            <person name="Dias R."/>
            <person name="Leonard M.T."/>
            <person name="Dorr de Quadros P."/>
            <person name="Camargo F.A."/>
            <person name="Drew J.C."/>
            <person name="Farmerie W.G."/>
            <person name="Daroub S.H."/>
            <person name="Triplett E.W."/>
        </authorList>
    </citation>
    <scope>NUCLEOTIDE SEQUENCE [LARGE SCALE GENOMIC DNA]</scope>
    <source>
        <strain evidence="1 2">SR1</strain>
    </source>
</reference>
<gene>
    <name evidence="1" type="ORF">NTE_01795</name>
</gene>
<name>A0A075MQP3_9ARCH</name>
<dbReference type="Proteomes" id="UP000028194">
    <property type="component" value="Chromosome"/>
</dbReference>
<sequence length="161" mass="18320">MGIVKPRHAYYGGENNCKKCAVFLRRLYVRDIYYQDAEGKRHERVDTYGLTKKRAFAPVGWWCPSCDKTMFDGKQSKASKDNPQESTKIKCRECGSTNTVFRKERGRSKQYQCRDCSAYFSIKDNETENSAETCPECGVKVPNPDSSSELTCQGCGEQFAC</sequence>
<dbReference type="KEGG" id="nev:NTE_01795"/>